<protein>
    <recommendedName>
        <fullName evidence="2">DUF3615 domain-containing protein</fullName>
    </recommendedName>
</protein>
<dbReference type="Proteomes" id="UP000324897">
    <property type="component" value="Chromosome 2"/>
</dbReference>
<organism evidence="3 4">
    <name type="scientific">Eragrostis curvula</name>
    <name type="common">weeping love grass</name>
    <dbReference type="NCBI Taxonomy" id="38414"/>
    <lineage>
        <taxon>Eukaryota</taxon>
        <taxon>Viridiplantae</taxon>
        <taxon>Streptophyta</taxon>
        <taxon>Embryophyta</taxon>
        <taxon>Tracheophyta</taxon>
        <taxon>Spermatophyta</taxon>
        <taxon>Magnoliopsida</taxon>
        <taxon>Liliopsida</taxon>
        <taxon>Poales</taxon>
        <taxon>Poaceae</taxon>
        <taxon>PACMAD clade</taxon>
        <taxon>Chloridoideae</taxon>
        <taxon>Eragrostideae</taxon>
        <taxon>Eragrostidinae</taxon>
        <taxon>Eragrostis</taxon>
    </lineage>
</organism>
<reference evidence="3 4" key="1">
    <citation type="journal article" date="2019" name="Sci. Rep.">
        <title>A high-quality genome of Eragrostis curvula grass provides insights into Poaceae evolution and supports new strategies to enhance forage quality.</title>
        <authorList>
            <person name="Carballo J."/>
            <person name="Santos B.A.C.M."/>
            <person name="Zappacosta D."/>
            <person name="Garbus I."/>
            <person name="Selva J.P."/>
            <person name="Gallo C.A."/>
            <person name="Diaz A."/>
            <person name="Albertini E."/>
            <person name="Caccamo M."/>
            <person name="Echenique V."/>
        </authorList>
    </citation>
    <scope>NUCLEOTIDE SEQUENCE [LARGE SCALE GENOMIC DNA]</scope>
    <source>
        <strain evidence="4">cv. Victoria</strain>
        <tissue evidence="3">Leaf</tissue>
    </source>
</reference>
<feature type="non-terminal residue" evidence="3">
    <location>
        <position position="1"/>
    </location>
</feature>
<comment type="caution">
    <text evidence="3">The sequence shown here is derived from an EMBL/GenBank/DDBJ whole genome shotgun (WGS) entry which is preliminary data.</text>
</comment>
<dbReference type="PANTHER" id="PTHR33326:SF14">
    <property type="entry name" value="EXPRESSED PROTEIN"/>
    <property type="match status" value="1"/>
</dbReference>
<proteinExistence type="predicted"/>
<dbReference type="InterPro" id="IPR022059">
    <property type="entry name" value="DUF3615"/>
</dbReference>
<evidence type="ECO:0000259" key="2">
    <source>
        <dbReference type="Pfam" id="PF12274"/>
    </source>
</evidence>
<gene>
    <name evidence="3" type="ORF">EJB05_26206</name>
</gene>
<dbReference type="PANTHER" id="PTHR33326">
    <property type="entry name" value="OS05G0543800 PROTEIN"/>
    <property type="match status" value="1"/>
</dbReference>
<feature type="region of interest" description="Disordered" evidence="1">
    <location>
        <begin position="1"/>
        <end position="31"/>
    </location>
</feature>
<dbReference type="Pfam" id="PF12274">
    <property type="entry name" value="DUF3615"/>
    <property type="match status" value="1"/>
</dbReference>
<dbReference type="Gramene" id="TVU23823">
    <property type="protein sequence ID" value="TVU23823"/>
    <property type="gene ID" value="EJB05_26206"/>
</dbReference>
<feature type="compositionally biased region" description="Basic and acidic residues" evidence="1">
    <location>
        <begin position="207"/>
        <end position="217"/>
    </location>
</feature>
<dbReference type="OrthoDB" id="684795at2759"/>
<feature type="region of interest" description="Disordered" evidence="1">
    <location>
        <begin position="49"/>
        <end position="254"/>
    </location>
</feature>
<evidence type="ECO:0000256" key="1">
    <source>
        <dbReference type="SAM" id="MobiDB-lite"/>
    </source>
</evidence>
<name>A0A5J9UJ67_9POAL</name>
<keyword evidence="4" id="KW-1185">Reference proteome</keyword>
<dbReference type="EMBL" id="RWGY01000013">
    <property type="protein sequence ID" value="TVU23823.1"/>
    <property type="molecule type" value="Genomic_DNA"/>
</dbReference>
<dbReference type="AlphaFoldDB" id="A0A5J9UJ67"/>
<accession>A0A5J9UJ67</accession>
<evidence type="ECO:0000313" key="3">
    <source>
        <dbReference type="EMBL" id="TVU23823.1"/>
    </source>
</evidence>
<feature type="domain" description="DUF3615" evidence="2">
    <location>
        <begin position="408"/>
        <end position="502"/>
    </location>
</feature>
<feature type="compositionally biased region" description="Polar residues" evidence="1">
    <location>
        <begin position="1"/>
        <end position="10"/>
    </location>
</feature>
<feature type="compositionally biased region" description="Low complexity" evidence="1">
    <location>
        <begin position="157"/>
        <end position="173"/>
    </location>
</feature>
<evidence type="ECO:0000313" key="4">
    <source>
        <dbReference type="Proteomes" id="UP000324897"/>
    </source>
</evidence>
<sequence>MIRQSISSEQRFGKRRRSVLAGRAPENSARQRTTLAGAALTTNGFIEASVEGALEPPPAMDDGADPNATAPGRSPTRGIYVRDPSTGDRLEGPFTAGEALNYFNPGSIEPSNESLEEQSSRRRRFRQRLSPPPWRDPFTGELLRASEAGFGRRRPKPSASATRSQASSSTAPPSDHPGAERTASRTRVRQSALYADRPRPSRHRRSTRTEEHPREVSSSELDGAVTDLPTLEALSLSDPTPLTPETGGETDDDDAYSHIRGPGYVGHSIGPINVTRSMLLSLGDSFCTTVSVEEMCRPRRAEHSEESLRKLKEYIDSQPPMSFEEAFDSLLAVQHATLTALAAEKGTELPRDPFLIDQEAMSLQAQQQDSEAAAHPQNGVAISHEASTGVIKDGKEWMRDEVTLCFRKHVEKTPHLTGLVFELDELCHQCFNVESYQKVFHHYNFKIRMKFPSSDCWAVELYFGEVKEIFGRKFYFCCPLEPNESGHCYACKSQGVDDLKHPVTGGFEIGLPDAPKSNFWYSDGDE</sequence>